<dbReference type="InterPro" id="IPR002686">
    <property type="entry name" value="Transposase_17"/>
</dbReference>
<organism evidence="2 3">
    <name type="scientific">Burkholderia lata (strain ATCC 17760 / DSM 23089 / LMG 22485 / NCIMB 9086 / R18194 / 383)</name>
    <dbReference type="NCBI Taxonomy" id="482957"/>
    <lineage>
        <taxon>Bacteria</taxon>
        <taxon>Pseudomonadati</taxon>
        <taxon>Pseudomonadota</taxon>
        <taxon>Betaproteobacteria</taxon>
        <taxon>Burkholderiales</taxon>
        <taxon>Burkholderiaceae</taxon>
        <taxon>Burkholderia</taxon>
        <taxon>Burkholderia cepacia complex</taxon>
    </lineage>
</organism>
<dbReference type="Proteomes" id="UP000467522">
    <property type="component" value="Unassembled WGS sequence"/>
</dbReference>
<dbReference type="GO" id="GO:0003677">
    <property type="term" value="F:DNA binding"/>
    <property type="evidence" value="ECO:0007669"/>
    <property type="project" value="InterPro"/>
</dbReference>
<dbReference type="GO" id="GO:0006313">
    <property type="term" value="P:DNA transposition"/>
    <property type="evidence" value="ECO:0007669"/>
    <property type="project" value="InterPro"/>
</dbReference>
<dbReference type="EMBL" id="WNDV01000018">
    <property type="protein sequence ID" value="KAF1035066.1"/>
    <property type="molecule type" value="Genomic_DNA"/>
</dbReference>
<gene>
    <name evidence="2" type="ORF">GAK33_04974</name>
</gene>
<name>A0A833UJ91_BURL3</name>
<evidence type="ECO:0000313" key="2">
    <source>
        <dbReference type="EMBL" id="KAF1035066.1"/>
    </source>
</evidence>
<accession>A0A833UJ91</accession>
<reference evidence="3" key="1">
    <citation type="journal article" date="2020" name="MBio">
        <title>Horizontal gene transfer to a defensive symbiont with a reduced genome amongst a multipartite beetle microbiome.</title>
        <authorList>
            <person name="Waterworth S.C."/>
            <person name="Florez L.V."/>
            <person name="Rees E.R."/>
            <person name="Hertweck C."/>
            <person name="Kaltenpoth M."/>
            <person name="Kwan J.C."/>
        </authorList>
    </citation>
    <scope>NUCLEOTIDE SEQUENCE [LARGE SCALE GENOMIC DNA]</scope>
</reference>
<dbReference type="GO" id="GO:0004803">
    <property type="term" value="F:transposase activity"/>
    <property type="evidence" value="ECO:0007669"/>
    <property type="project" value="InterPro"/>
</dbReference>
<sequence>MHVHLFTKEILNGMRGIFASVCRYSEFERMAFDGEDDSVHVNLNYLPEVSVSSLVNTLKGVSSHMIRRKR</sequence>
<dbReference type="Gene3D" id="3.30.70.1290">
    <property type="entry name" value="Transposase IS200-like"/>
    <property type="match status" value="1"/>
</dbReference>
<proteinExistence type="predicted"/>
<evidence type="ECO:0000313" key="3">
    <source>
        <dbReference type="Proteomes" id="UP000467522"/>
    </source>
</evidence>
<dbReference type="InterPro" id="IPR036515">
    <property type="entry name" value="Transposase_17_sf"/>
</dbReference>
<dbReference type="AlphaFoldDB" id="A0A833UJ91"/>
<protein>
    <recommendedName>
        <fullName evidence="1">Transposase IS200-like domain-containing protein</fullName>
    </recommendedName>
</protein>
<dbReference type="Pfam" id="PF01797">
    <property type="entry name" value="Y1_Tnp"/>
    <property type="match status" value="1"/>
</dbReference>
<feature type="domain" description="Transposase IS200-like" evidence="1">
    <location>
        <begin position="4"/>
        <end position="69"/>
    </location>
</feature>
<evidence type="ECO:0000259" key="1">
    <source>
        <dbReference type="Pfam" id="PF01797"/>
    </source>
</evidence>
<dbReference type="SUPFAM" id="SSF143422">
    <property type="entry name" value="Transposase IS200-like"/>
    <property type="match status" value="1"/>
</dbReference>
<comment type="caution">
    <text evidence="2">The sequence shown here is derived from an EMBL/GenBank/DDBJ whole genome shotgun (WGS) entry which is preliminary data.</text>
</comment>